<dbReference type="OrthoDB" id="2476435at2"/>
<dbReference type="Proteomes" id="UP000274033">
    <property type="component" value="Unassembled WGS sequence"/>
</dbReference>
<keyword evidence="1" id="KW-0812">Transmembrane</keyword>
<gene>
    <name evidence="2" type="ORF">EBB45_12030</name>
</gene>
<dbReference type="AlphaFoldDB" id="A0A3N9UP70"/>
<keyword evidence="1" id="KW-0472">Membrane</keyword>
<organism evidence="2 3">
    <name type="scientific">Lysinibacillus composti</name>
    <dbReference type="NCBI Taxonomy" id="720633"/>
    <lineage>
        <taxon>Bacteria</taxon>
        <taxon>Bacillati</taxon>
        <taxon>Bacillota</taxon>
        <taxon>Bacilli</taxon>
        <taxon>Bacillales</taxon>
        <taxon>Bacillaceae</taxon>
        <taxon>Lysinibacillus</taxon>
    </lineage>
</organism>
<comment type="caution">
    <text evidence="2">The sequence shown here is derived from an EMBL/GenBank/DDBJ whole genome shotgun (WGS) entry which is preliminary data.</text>
</comment>
<proteinExistence type="predicted"/>
<evidence type="ECO:0000313" key="2">
    <source>
        <dbReference type="EMBL" id="RQW74322.1"/>
    </source>
</evidence>
<feature type="transmembrane region" description="Helical" evidence="1">
    <location>
        <begin position="63"/>
        <end position="86"/>
    </location>
</feature>
<sequence>MQHPLLSKDLSMFVLASARGPLATMHALDVMWVSFYSIAAMLVSVLIVSAVRKWVSNGCLSMILRLFAFGLFFIGTILMILVVFTWPS</sequence>
<dbReference type="InterPro" id="IPR020076">
    <property type="entry name" value="DUF2768"/>
</dbReference>
<dbReference type="RefSeq" id="WP_124765020.1">
    <property type="nucleotide sequence ID" value="NZ_JAFBDY010000012.1"/>
</dbReference>
<accession>A0A3N9UP70</accession>
<feature type="transmembrane region" description="Helical" evidence="1">
    <location>
        <begin position="30"/>
        <end position="51"/>
    </location>
</feature>
<protein>
    <submittedName>
        <fullName evidence="2">DUF2768 domain-containing protein</fullName>
    </submittedName>
</protein>
<name>A0A3N9UP70_9BACI</name>
<dbReference type="EMBL" id="RRCT01000010">
    <property type="protein sequence ID" value="RQW74322.1"/>
    <property type="molecule type" value="Genomic_DNA"/>
</dbReference>
<evidence type="ECO:0000313" key="3">
    <source>
        <dbReference type="Proteomes" id="UP000274033"/>
    </source>
</evidence>
<keyword evidence="3" id="KW-1185">Reference proteome</keyword>
<keyword evidence="1" id="KW-1133">Transmembrane helix</keyword>
<reference evidence="2 3" key="1">
    <citation type="journal article" date="2013" name="J. Microbiol.">
        <title>Lysinibacillus chungkukjangi sp. nov., isolated from Chungkukjang, Korean fermented soybean food.</title>
        <authorList>
            <person name="Kim S.J."/>
            <person name="Jang Y.H."/>
            <person name="Hamada M."/>
            <person name="Ahn J.H."/>
            <person name="Weon H.Y."/>
            <person name="Suzuki K."/>
            <person name="Whang K.S."/>
            <person name="Kwon S.W."/>
        </authorList>
    </citation>
    <scope>NUCLEOTIDE SEQUENCE [LARGE SCALE GENOMIC DNA]</scope>
    <source>
        <strain evidence="2 3">MCCC 1A12701</strain>
    </source>
</reference>
<evidence type="ECO:0000256" key="1">
    <source>
        <dbReference type="SAM" id="Phobius"/>
    </source>
</evidence>
<dbReference type="Pfam" id="PF10966">
    <property type="entry name" value="DUF2768"/>
    <property type="match status" value="1"/>
</dbReference>